<proteinExistence type="predicted"/>
<name>A0A6C2YRN9_9BACT</name>
<dbReference type="PROSITE" id="PS51318">
    <property type="entry name" value="TAT"/>
    <property type="match status" value="1"/>
</dbReference>
<dbReference type="PANTHER" id="PTHR43283">
    <property type="entry name" value="BETA-LACTAMASE-RELATED"/>
    <property type="match status" value="1"/>
</dbReference>
<dbReference type="Pfam" id="PF00144">
    <property type="entry name" value="Beta-lactamase"/>
    <property type="match status" value="1"/>
</dbReference>
<dbReference type="PANTHER" id="PTHR43283:SF11">
    <property type="entry name" value="BETA-LACTAMASE-RELATED DOMAIN-CONTAINING PROTEIN"/>
    <property type="match status" value="1"/>
</dbReference>
<dbReference type="EMBL" id="LR593887">
    <property type="protein sequence ID" value="VTS05421.1"/>
    <property type="molecule type" value="Genomic_DNA"/>
</dbReference>
<sequence length="401" mass="43717">MQPTTRRDFWGQSAAALFALGTSARFQPATADDAPRETTRDAAAAGRQQLRVDCKRILEASIQAGEIPGAVLLVLHRQETILHEAYGNRAILPAREPMTTDTIFDLASLTKPIATATAVMQVWEQGLFQLNDPVAKHWPAFAASGKKEITIEQLLVHTSGLIADNPERDYRDGREKAFARIAALTPLNPPGMRFRYSDVNFLVLGDLVERLGRQPLDVWTRERIFQPLKMTDTGFRPDAKLIPRIAPTEPRNGMMVRGTVHDPRAALLGGVAGHAGLFGTAADLGRYARMLLGGGSLDGSRTLRAATLEQFLTARTVPMGKRALGWDVDTGFSAPRGDRFPKGRGIGHTGFTGTSIWIDPPSETAVILLASRLHPEGKGNATPIRKQIATRVADWALAQQK</sequence>
<keyword evidence="4" id="KW-1185">Reference proteome</keyword>
<keyword evidence="1" id="KW-0378">Hydrolase</keyword>
<evidence type="ECO:0000313" key="3">
    <source>
        <dbReference type="EMBL" id="VIP04027.1"/>
    </source>
</evidence>
<dbReference type="SUPFAM" id="SSF56601">
    <property type="entry name" value="beta-lactamase/transpeptidase-like"/>
    <property type="match status" value="1"/>
</dbReference>
<protein>
    <recommendedName>
        <fullName evidence="2">Beta-lactamase-related domain-containing protein</fullName>
    </recommendedName>
</protein>
<dbReference type="InterPro" id="IPR050789">
    <property type="entry name" value="Diverse_Enzym_Activities"/>
</dbReference>
<evidence type="ECO:0000256" key="1">
    <source>
        <dbReference type="ARBA" id="ARBA00022801"/>
    </source>
</evidence>
<accession>A0A6C2YRN9</accession>
<evidence type="ECO:0000259" key="2">
    <source>
        <dbReference type="Pfam" id="PF00144"/>
    </source>
</evidence>
<dbReference type="Proteomes" id="UP000464378">
    <property type="component" value="Chromosome"/>
</dbReference>
<evidence type="ECO:0000313" key="4">
    <source>
        <dbReference type="Proteomes" id="UP000464378"/>
    </source>
</evidence>
<dbReference type="RefSeq" id="WP_162659162.1">
    <property type="nucleotide sequence ID" value="NZ_LR593887.1"/>
</dbReference>
<gene>
    <name evidence="3" type="ORF">GMBLW1_51660</name>
</gene>
<reference evidence="3" key="1">
    <citation type="submission" date="2019-04" db="EMBL/GenBank/DDBJ databases">
        <authorList>
            <consortium name="Science for Life Laboratories"/>
        </authorList>
    </citation>
    <scope>NUCLEOTIDE SEQUENCE</scope>
    <source>
        <strain evidence="3">MBLW1</strain>
    </source>
</reference>
<dbReference type="InParanoid" id="A0A6C2YRN9"/>
<organism evidence="3">
    <name type="scientific">Tuwongella immobilis</name>
    <dbReference type="NCBI Taxonomy" id="692036"/>
    <lineage>
        <taxon>Bacteria</taxon>
        <taxon>Pseudomonadati</taxon>
        <taxon>Planctomycetota</taxon>
        <taxon>Planctomycetia</taxon>
        <taxon>Gemmatales</taxon>
        <taxon>Gemmataceae</taxon>
        <taxon>Tuwongella</taxon>
    </lineage>
</organism>
<dbReference type="FunCoup" id="A0A6C2YRN9">
    <property type="interactions" value="100"/>
</dbReference>
<dbReference type="EMBL" id="LR586016">
    <property type="protein sequence ID" value="VIP04027.1"/>
    <property type="molecule type" value="Genomic_DNA"/>
</dbReference>
<dbReference type="AlphaFoldDB" id="A0A6C2YRN9"/>
<dbReference type="KEGG" id="tim:GMBLW1_51660"/>
<dbReference type="Gene3D" id="3.40.710.10">
    <property type="entry name" value="DD-peptidase/beta-lactamase superfamily"/>
    <property type="match status" value="1"/>
</dbReference>
<dbReference type="InterPro" id="IPR001466">
    <property type="entry name" value="Beta-lactam-related"/>
</dbReference>
<dbReference type="InterPro" id="IPR012338">
    <property type="entry name" value="Beta-lactam/transpept-like"/>
</dbReference>
<dbReference type="GO" id="GO:0016787">
    <property type="term" value="F:hydrolase activity"/>
    <property type="evidence" value="ECO:0007669"/>
    <property type="project" value="UniProtKB-KW"/>
</dbReference>
<feature type="domain" description="Beta-lactamase-related" evidence="2">
    <location>
        <begin position="56"/>
        <end position="382"/>
    </location>
</feature>
<dbReference type="InterPro" id="IPR006311">
    <property type="entry name" value="TAT_signal"/>
</dbReference>